<keyword evidence="2" id="KW-0963">Cytoplasm</keyword>
<evidence type="ECO:0000313" key="15">
    <source>
        <dbReference type="EMBL" id="AJC74242.1"/>
    </source>
</evidence>
<dbReference type="Gene3D" id="3.30.70.890">
    <property type="entry name" value="GHMP kinase, C-terminal domain"/>
    <property type="match status" value="1"/>
</dbReference>
<evidence type="ECO:0000256" key="4">
    <source>
        <dbReference type="ARBA" id="ARBA00022723"/>
    </source>
</evidence>
<evidence type="ECO:0000256" key="2">
    <source>
        <dbReference type="ARBA" id="ARBA00022490"/>
    </source>
</evidence>
<dbReference type="GO" id="GO:0046872">
    <property type="term" value="F:metal ion binding"/>
    <property type="evidence" value="ECO:0007669"/>
    <property type="project" value="UniProtKB-KW"/>
</dbReference>
<dbReference type="InterPro" id="IPR036554">
    <property type="entry name" value="GHMP_kinase_C_sf"/>
</dbReference>
<evidence type="ECO:0000259" key="14">
    <source>
        <dbReference type="Pfam" id="PF10509"/>
    </source>
</evidence>
<keyword evidence="8" id="KW-0460">Magnesium</keyword>
<dbReference type="PRINTS" id="PR00959">
    <property type="entry name" value="MEVGALKINASE"/>
</dbReference>
<dbReference type="SUPFAM" id="SSF54211">
    <property type="entry name" value="Ribosomal protein S5 domain 2-like"/>
    <property type="match status" value="1"/>
</dbReference>
<keyword evidence="3 15" id="KW-0808">Transferase</keyword>
<dbReference type="PROSITE" id="PS00106">
    <property type="entry name" value="GALACTOKINASE"/>
    <property type="match status" value="1"/>
</dbReference>
<keyword evidence="5" id="KW-0547">Nucleotide-binding</keyword>
<protein>
    <recommendedName>
        <fullName evidence="11">Galactokinase</fullName>
        <ecNumber evidence="11">2.7.1.6</ecNumber>
    </recommendedName>
</protein>
<evidence type="ECO:0000256" key="9">
    <source>
        <dbReference type="ARBA" id="ARBA00023144"/>
    </source>
</evidence>
<keyword evidence="6 15" id="KW-0418">Kinase</keyword>
<dbReference type="PANTHER" id="PTHR10457:SF7">
    <property type="entry name" value="GALACTOKINASE-RELATED"/>
    <property type="match status" value="1"/>
</dbReference>
<evidence type="ECO:0000256" key="7">
    <source>
        <dbReference type="ARBA" id="ARBA00022840"/>
    </source>
</evidence>
<evidence type="ECO:0000256" key="11">
    <source>
        <dbReference type="NCBIfam" id="TIGR00131"/>
    </source>
</evidence>
<evidence type="ECO:0000256" key="1">
    <source>
        <dbReference type="ARBA" id="ARBA00006566"/>
    </source>
</evidence>
<dbReference type="InterPro" id="IPR014721">
    <property type="entry name" value="Ribsml_uS5_D2-typ_fold_subgr"/>
</dbReference>
<dbReference type="Proteomes" id="UP000077469">
    <property type="component" value="Chromosome"/>
</dbReference>
<dbReference type="InterPro" id="IPR006206">
    <property type="entry name" value="Mevalonate/galactokinase"/>
</dbReference>
<comment type="similarity">
    <text evidence="1">Belongs to the GHMP kinase family. GalK subfamily.</text>
</comment>
<keyword evidence="7" id="KW-0067">ATP-binding</keyword>
<dbReference type="Gene3D" id="3.30.230.10">
    <property type="match status" value="1"/>
</dbReference>
<feature type="domain" description="Galactokinase N-terminal" evidence="14">
    <location>
        <begin position="4"/>
        <end position="35"/>
    </location>
</feature>
<dbReference type="EC" id="2.7.1.6" evidence="11"/>
<feature type="domain" description="GHMP kinase C-terminal" evidence="13">
    <location>
        <begin position="247"/>
        <end position="312"/>
    </location>
</feature>
<sequence length="361" mass="40460">MKIKAPGRVNIIGEHTDYNDGFVLPFAIDRYVEVEASLSNKFVLTSKLYNETVEVEKNEKRGSWTDYVMGVVWALEQAGYRVEAFEMQIDSTLPTGAGLSSSAALEVATAVAIVKLMDHRIEPKDLVQICVKAEREFVGVRCGVMDQFTAVFAKKDHAILLDTMTMDYEYVPLNLNNYEFVLIDSNVKHELASSEYNKRRAECEAILKALNKRSFREIAEKDLAALESTLRKRAKHVLSENERVLKMVKALKDNRPFLAGCYLYESHASLRDFYEVSCDEVDFIVGFLKGRAGVLGARIVGGGFGGSVLALLRKGYTEFSFEELDMEYRKLFGKSIKVLHVNSSDGVLFSHFISPGSVNAT</sequence>
<evidence type="ECO:0000256" key="6">
    <source>
        <dbReference type="ARBA" id="ARBA00022777"/>
    </source>
</evidence>
<reference evidence="15 16" key="1">
    <citation type="submission" date="2014-01" db="EMBL/GenBank/DDBJ databases">
        <title>Genome sequencing of Thermotog hypogea.</title>
        <authorList>
            <person name="Zhang X."/>
            <person name="Alvare G."/>
            <person name="Fristensky B."/>
            <person name="Chen L."/>
            <person name="Suen T."/>
            <person name="Chen Q."/>
            <person name="Ma K."/>
        </authorList>
    </citation>
    <scope>NUCLEOTIDE SEQUENCE [LARGE SCALE GENOMIC DNA]</scope>
    <source>
        <strain evidence="15 16">DSM 11164</strain>
    </source>
</reference>
<dbReference type="InterPro" id="IPR006204">
    <property type="entry name" value="GHMP_kinase_N_dom"/>
</dbReference>
<dbReference type="InterPro" id="IPR000705">
    <property type="entry name" value="Galactokinase"/>
</dbReference>
<keyword evidence="4" id="KW-0479">Metal-binding</keyword>
<dbReference type="GO" id="GO:0005524">
    <property type="term" value="F:ATP binding"/>
    <property type="evidence" value="ECO:0007669"/>
    <property type="project" value="UniProtKB-UniRule"/>
</dbReference>
<evidence type="ECO:0000256" key="5">
    <source>
        <dbReference type="ARBA" id="ARBA00022741"/>
    </source>
</evidence>
<dbReference type="RefSeq" id="WP_051368978.1">
    <property type="nucleotide sequence ID" value="NC_022795.1"/>
</dbReference>
<evidence type="ECO:0000259" key="12">
    <source>
        <dbReference type="Pfam" id="PF00288"/>
    </source>
</evidence>
<dbReference type="NCBIfam" id="NF003006">
    <property type="entry name" value="PRK03817.1"/>
    <property type="match status" value="1"/>
</dbReference>
<proteinExistence type="inferred from homology"/>
<keyword evidence="9" id="KW-0299">Galactose metabolism</keyword>
<dbReference type="OrthoDB" id="250531at2"/>
<dbReference type="PIRSF" id="PIRSF000530">
    <property type="entry name" value="Galactokinase"/>
    <property type="match status" value="1"/>
</dbReference>
<dbReference type="InterPro" id="IPR006203">
    <property type="entry name" value="GHMP_knse_ATP-bd_CS"/>
</dbReference>
<keyword evidence="16" id="KW-1185">Reference proteome</keyword>
<dbReference type="GO" id="GO:0005829">
    <property type="term" value="C:cytosol"/>
    <property type="evidence" value="ECO:0007669"/>
    <property type="project" value="TreeGrafter"/>
</dbReference>
<gene>
    <name evidence="15" type="ORF">AJ81_08650</name>
</gene>
<dbReference type="PANTHER" id="PTHR10457">
    <property type="entry name" value="MEVALONATE KINASE/GALACTOKINASE"/>
    <property type="match status" value="1"/>
</dbReference>
<evidence type="ECO:0000256" key="10">
    <source>
        <dbReference type="ARBA" id="ARBA00023277"/>
    </source>
</evidence>
<dbReference type="KEGG" id="phy:AJ81_08650"/>
<dbReference type="GO" id="GO:0004335">
    <property type="term" value="F:galactokinase activity"/>
    <property type="evidence" value="ECO:0007669"/>
    <property type="project" value="UniProtKB-UniRule"/>
</dbReference>
<dbReference type="InterPro" id="IPR019741">
    <property type="entry name" value="Galactokinase_CS"/>
</dbReference>
<name>A0A0X1KSJ0_9THEM</name>
<dbReference type="Pfam" id="PF00288">
    <property type="entry name" value="GHMP_kinases_N"/>
    <property type="match status" value="1"/>
</dbReference>
<dbReference type="PRINTS" id="PR00473">
    <property type="entry name" value="GALCTOKINASE"/>
</dbReference>
<dbReference type="FunFam" id="3.30.230.10:FF:000126">
    <property type="entry name" value="Galactokinase"/>
    <property type="match status" value="1"/>
</dbReference>
<dbReference type="InterPro" id="IPR020568">
    <property type="entry name" value="Ribosomal_Su5_D2-typ_SF"/>
</dbReference>
<dbReference type="STRING" id="1123384.AJ81_08650"/>
<accession>A0A0X1KSJ0</accession>
<dbReference type="InterPro" id="IPR019539">
    <property type="entry name" value="GalKase_N"/>
</dbReference>
<dbReference type="InterPro" id="IPR013750">
    <property type="entry name" value="GHMP_kinase_C_dom"/>
</dbReference>
<dbReference type="NCBIfam" id="TIGR00131">
    <property type="entry name" value="gal_kin"/>
    <property type="match status" value="1"/>
</dbReference>
<dbReference type="EMBL" id="CP007141">
    <property type="protein sequence ID" value="AJC74242.1"/>
    <property type="molecule type" value="Genomic_DNA"/>
</dbReference>
<dbReference type="FunFam" id="3.30.70.890:FF:000001">
    <property type="entry name" value="Galactokinase"/>
    <property type="match status" value="1"/>
</dbReference>
<dbReference type="PATRIC" id="fig|1123384.7.peg.1733"/>
<dbReference type="PaxDb" id="1123384-AJ81_08650"/>
<feature type="domain" description="GHMP kinase N-terminal" evidence="12">
    <location>
        <begin position="67"/>
        <end position="153"/>
    </location>
</feature>
<evidence type="ECO:0000256" key="3">
    <source>
        <dbReference type="ARBA" id="ARBA00022679"/>
    </source>
</evidence>
<keyword evidence="10" id="KW-0119">Carbohydrate metabolism</keyword>
<evidence type="ECO:0000313" key="16">
    <source>
        <dbReference type="Proteomes" id="UP000077469"/>
    </source>
</evidence>
<dbReference type="AlphaFoldDB" id="A0A0X1KSJ0"/>
<dbReference type="PROSITE" id="PS00627">
    <property type="entry name" value="GHMP_KINASES_ATP"/>
    <property type="match status" value="1"/>
</dbReference>
<dbReference type="Pfam" id="PF10509">
    <property type="entry name" value="GalKase_gal_bdg"/>
    <property type="match status" value="1"/>
</dbReference>
<evidence type="ECO:0000256" key="8">
    <source>
        <dbReference type="ARBA" id="ARBA00022842"/>
    </source>
</evidence>
<organism evidence="15 16">
    <name type="scientific">Pseudothermotoga hypogea DSM 11164 = NBRC 106472</name>
    <dbReference type="NCBI Taxonomy" id="1123384"/>
    <lineage>
        <taxon>Bacteria</taxon>
        <taxon>Thermotogati</taxon>
        <taxon>Thermotogota</taxon>
        <taxon>Thermotogae</taxon>
        <taxon>Thermotogales</taxon>
        <taxon>Thermotogaceae</taxon>
        <taxon>Pseudothermotoga</taxon>
    </lineage>
</organism>
<dbReference type="SUPFAM" id="SSF55060">
    <property type="entry name" value="GHMP Kinase, C-terminal domain"/>
    <property type="match status" value="1"/>
</dbReference>
<dbReference type="Pfam" id="PF08544">
    <property type="entry name" value="GHMP_kinases_C"/>
    <property type="match status" value="1"/>
</dbReference>
<dbReference type="GO" id="GO:0006012">
    <property type="term" value="P:galactose metabolic process"/>
    <property type="evidence" value="ECO:0007669"/>
    <property type="project" value="UniProtKB-UniRule"/>
</dbReference>
<evidence type="ECO:0000259" key="13">
    <source>
        <dbReference type="Pfam" id="PF08544"/>
    </source>
</evidence>